<evidence type="ECO:0000256" key="3">
    <source>
        <dbReference type="ARBA" id="ARBA00021242"/>
    </source>
</evidence>
<gene>
    <name evidence="13" type="ORF">GUITHDRAFT_50886</name>
</gene>
<dbReference type="Gene3D" id="1.20.1250.20">
    <property type="entry name" value="MFS general substrate transporter like domains"/>
    <property type="match status" value="1"/>
</dbReference>
<dbReference type="OMA" id="VFMWVPT"/>
<dbReference type="AlphaFoldDB" id="L1IJ78"/>
<dbReference type="GO" id="GO:0005886">
    <property type="term" value="C:plasma membrane"/>
    <property type="evidence" value="ECO:0007669"/>
    <property type="project" value="UniProtKB-SubCell"/>
</dbReference>
<dbReference type="InterPro" id="IPR036259">
    <property type="entry name" value="MFS_trans_sf"/>
</dbReference>
<evidence type="ECO:0000313" key="13">
    <source>
        <dbReference type="EMBL" id="EKX35984.1"/>
    </source>
</evidence>
<comment type="subcellular location">
    <subcellularLocation>
        <location evidence="2">Cell membrane</location>
        <topology evidence="2">Multi-pass membrane protein</topology>
    </subcellularLocation>
</comment>
<comment type="function">
    <text evidence="1">Mediates high-affinity intracellular uptake of the rare oligo-element molybdenum.</text>
</comment>
<feature type="non-terminal residue" evidence="13">
    <location>
        <position position="381"/>
    </location>
</feature>
<evidence type="ECO:0000313" key="15">
    <source>
        <dbReference type="Proteomes" id="UP000011087"/>
    </source>
</evidence>
<dbReference type="Pfam" id="PF05631">
    <property type="entry name" value="MFS_5"/>
    <property type="match status" value="1"/>
</dbReference>
<evidence type="ECO:0000256" key="11">
    <source>
        <dbReference type="ARBA" id="ARBA00032555"/>
    </source>
</evidence>
<dbReference type="InterPro" id="IPR008509">
    <property type="entry name" value="MOT2/MFSD5"/>
</dbReference>
<dbReference type="SUPFAM" id="SSF103473">
    <property type="entry name" value="MFS general substrate transporter"/>
    <property type="match status" value="1"/>
</dbReference>
<keyword evidence="9 12" id="KW-0472">Membrane</keyword>
<dbReference type="eggNOG" id="KOG4332">
    <property type="taxonomic scope" value="Eukaryota"/>
</dbReference>
<name>L1IJ78_GUITC</name>
<evidence type="ECO:0000256" key="2">
    <source>
        <dbReference type="ARBA" id="ARBA00004651"/>
    </source>
</evidence>
<evidence type="ECO:0000256" key="4">
    <source>
        <dbReference type="ARBA" id="ARBA00022448"/>
    </source>
</evidence>
<dbReference type="KEGG" id="gtt:GUITHDRAFT_50886"/>
<feature type="transmembrane region" description="Helical" evidence="12">
    <location>
        <begin position="129"/>
        <end position="152"/>
    </location>
</feature>
<accession>L1IJ78</accession>
<feature type="transmembrane region" description="Helical" evidence="12">
    <location>
        <begin position="90"/>
        <end position="108"/>
    </location>
</feature>
<dbReference type="GeneID" id="17292682"/>
<keyword evidence="8" id="KW-0406">Ion transport</keyword>
<dbReference type="HOGENOM" id="CLU_034007_0_0_1"/>
<evidence type="ECO:0000256" key="1">
    <source>
        <dbReference type="ARBA" id="ARBA00003019"/>
    </source>
</evidence>
<feature type="transmembrane region" description="Helical" evidence="12">
    <location>
        <begin position="9"/>
        <end position="28"/>
    </location>
</feature>
<evidence type="ECO:0000313" key="14">
    <source>
        <dbReference type="EnsemblProtists" id="EKX35984"/>
    </source>
</evidence>
<keyword evidence="15" id="KW-1185">Reference proteome</keyword>
<evidence type="ECO:0000256" key="10">
    <source>
        <dbReference type="ARBA" id="ARBA00030646"/>
    </source>
</evidence>
<organism evidence="13">
    <name type="scientific">Guillardia theta (strain CCMP2712)</name>
    <name type="common">Cryptophyte</name>
    <dbReference type="NCBI Taxonomy" id="905079"/>
    <lineage>
        <taxon>Eukaryota</taxon>
        <taxon>Cryptophyceae</taxon>
        <taxon>Pyrenomonadales</taxon>
        <taxon>Geminigeraceae</taxon>
        <taxon>Guillardia</taxon>
    </lineage>
</organism>
<evidence type="ECO:0000256" key="6">
    <source>
        <dbReference type="ARBA" id="ARBA00022692"/>
    </source>
</evidence>
<evidence type="ECO:0000256" key="12">
    <source>
        <dbReference type="SAM" id="Phobius"/>
    </source>
</evidence>
<protein>
    <recommendedName>
        <fullName evidence="3">Molybdate-anion transporter</fullName>
    </recommendedName>
    <alternativeName>
        <fullName evidence="10">Major facilitator superfamily domain-containing protein 5</fullName>
    </alternativeName>
    <alternativeName>
        <fullName evidence="11">Molybdate transporter 2 homolog</fullName>
    </alternativeName>
</protein>
<keyword evidence="4" id="KW-0813">Transport</keyword>
<dbReference type="RefSeq" id="XP_005822964.1">
    <property type="nucleotide sequence ID" value="XM_005822907.1"/>
</dbReference>
<dbReference type="PaxDb" id="55529-EKX35984"/>
<reference evidence="13 15" key="1">
    <citation type="journal article" date="2012" name="Nature">
        <title>Algal genomes reveal evolutionary mosaicism and the fate of nucleomorphs.</title>
        <authorList>
            <consortium name="DOE Joint Genome Institute"/>
            <person name="Curtis B.A."/>
            <person name="Tanifuji G."/>
            <person name="Burki F."/>
            <person name="Gruber A."/>
            <person name="Irimia M."/>
            <person name="Maruyama S."/>
            <person name="Arias M.C."/>
            <person name="Ball S.G."/>
            <person name="Gile G.H."/>
            <person name="Hirakawa Y."/>
            <person name="Hopkins J.F."/>
            <person name="Kuo A."/>
            <person name="Rensing S.A."/>
            <person name="Schmutz J."/>
            <person name="Symeonidi A."/>
            <person name="Elias M."/>
            <person name="Eveleigh R.J."/>
            <person name="Herman E.K."/>
            <person name="Klute M.J."/>
            <person name="Nakayama T."/>
            <person name="Obornik M."/>
            <person name="Reyes-Prieto A."/>
            <person name="Armbrust E.V."/>
            <person name="Aves S.J."/>
            <person name="Beiko R.G."/>
            <person name="Coutinho P."/>
            <person name="Dacks J.B."/>
            <person name="Durnford D.G."/>
            <person name="Fast N.M."/>
            <person name="Green B.R."/>
            <person name="Grisdale C.J."/>
            <person name="Hempel F."/>
            <person name="Henrissat B."/>
            <person name="Hoppner M.P."/>
            <person name="Ishida K."/>
            <person name="Kim E."/>
            <person name="Koreny L."/>
            <person name="Kroth P.G."/>
            <person name="Liu Y."/>
            <person name="Malik S.B."/>
            <person name="Maier U.G."/>
            <person name="McRose D."/>
            <person name="Mock T."/>
            <person name="Neilson J.A."/>
            <person name="Onodera N.T."/>
            <person name="Poole A.M."/>
            <person name="Pritham E.J."/>
            <person name="Richards T.A."/>
            <person name="Rocap G."/>
            <person name="Roy S.W."/>
            <person name="Sarai C."/>
            <person name="Schaack S."/>
            <person name="Shirato S."/>
            <person name="Slamovits C.H."/>
            <person name="Spencer D.F."/>
            <person name="Suzuki S."/>
            <person name="Worden A.Z."/>
            <person name="Zauner S."/>
            <person name="Barry K."/>
            <person name="Bell C."/>
            <person name="Bharti A.K."/>
            <person name="Crow J.A."/>
            <person name="Grimwood J."/>
            <person name="Kramer R."/>
            <person name="Lindquist E."/>
            <person name="Lucas S."/>
            <person name="Salamov A."/>
            <person name="McFadden G.I."/>
            <person name="Lane C.E."/>
            <person name="Keeling P.J."/>
            <person name="Gray M.W."/>
            <person name="Grigoriev I.V."/>
            <person name="Archibald J.M."/>
        </authorList>
    </citation>
    <scope>NUCLEOTIDE SEQUENCE</scope>
    <source>
        <strain evidence="13 15">CCMP2712</strain>
    </source>
</reference>
<feature type="non-terminal residue" evidence="13">
    <location>
        <position position="1"/>
    </location>
</feature>
<reference evidence="14" key="3">
    <citation type="submission" date="2015-06" db="UniProtKB">
        <authorList>
            <consortium name="EnsemblProtists"/>
        </authorList>
    </citation>
    <scope>IDENTIFICATION</scope>
</reference>
<feature type="transmembrane region" description="Helical" evidence="12">
    <location>
        <begin position="258"/>
        <end position="276"/>
    </location>
</feature>
<dbReference type="Proteomes" id="UP000011087">
    <property type="component" value="Unassembled WGS sequence"/>
</dbReference>
<keyword evidence="7 12" id="KW-1133">Transmembrane helix</keyword>
<feature type="transmembrane region" description="Helical" evidence="12">
    <location>
        <begin position="212"/>
        <end position="238"/>
    </location>
</feature>
<feature type="transmembrane region" description="Helical" evidence="12">
    <location>
        <begin position="40"/>
        <end position="59"/>
    </location>
</feature>
<dbReference type="EMBL" id="JH993081">
    <property type="protein sequence ID" value="EKX35984.1"/>
    <property type="molecule type" value="Genomic_DNA"/>
</dbReference>
<feature type="transmembrane region" description="Helical" evidence="12">
    <location>
        <begin position="66"/>
        <end position="84"/>
    </location>
</feature>
<keyword evidence="5" id="KW-1003">Cell membrane</keyword>
<dbReference type="GO" id="GO:0015098">
    <property type="term" value="F:molybdate ion transmembrane transporter activity"/>
    <property type="evidence" value="ECO:0007669"/>
    <property type="project" value="InterPro"/>
</dbReference>
<keyword evidence="6 12" id="KW-0812">Transmembrane</keyword>
<feature type="transmembrane region" description="Helical" evidence="12">
    <location>
        <begin position="158"/>
        <end position="178"/>
    </location>
</feature>
<evidence type="ECO:0000256" key="5">
    <source>
        <dbReference type="ARBA" id="ARBA00022475"/>
    </source>
</evidence>
<evidence type="ECO:0000256" key="8">
    <source>
        <dbReference type="ARBA" id="ARBA00023065"/>
    </source>
</evidence>
<evidence type="ECO:0000256" key="7">
    <source>
        <dbReference type="ARBA" id="ARBA00022989"/>
    </source>
</evidence>
<dbReference type="PANTHER" id="PTHR23516:SF1">
    <property type="entry name" value="MOLYBDATE-ANION TRANSPORTER"/>
    <property type="match status" value="1"/>
</dbReference>
<reference evidence="15" key="2">
    <citation type="submission" date="2012-11" db="EMBL/GenBank/DDBJ databases">
        <authorList>
            <person name="Kuo A."/>
            <person name="Curtis B.A."/>
            <person name="Tanifuji G."/>
            <person name="Burki F."/>
            <person name="Gruber A."/>
            <person name="Irimia M."/>
            <person name="Maruyama S."/>
            <person name="Arias M.C."/>
            <person name="Ball S.G."/>
            <person name="Gile G.H."/>
            <person name="Hirakawa Y."/>
            <person name="Hopkins J.F."/>
            <person name="Rensing S.A."/>
            <person name="Schmutz J."/>
            <person name="Symeonidi A."/>
            <person name="Elias M."/>
            <person name="Eveleigh R.J."/>
            <person name="Herman E.K."/>
            <person name="Klute M.J."/>
            <person name="Nakayama T."/>
            <person name="Obornik M."/>
            <person name="Reyes-Prieto A."/>
            <person name="Armbrust E.V."/>
            <person name="Aves S.J."/>
            <person name="Beiko R.G."/>
            <person name="Coutinho P."/>
            <person name="Dacks J.B."/>
            <person name="Durnford D.G."/>
            <person name="Fast N.M."/>
            <person name="Green B.R."/>
            <person name="Grisdale C."/>
            <person name="Hempe F."/>
            <person name="Henrissat B."/>
            <person name="Hoppner M.P."/>
            <person name="Ishida K.-I."/>
            <person name="Kim E."/>
            <person name="Koreny L."/>
            <person name="Kroth P.G."/>
            <person name="Liu Y."/>
            <person name="Malik S.-B."/>
            <person name="Maier U.G."/>
            <person name="McRose D."/>
            <person name="Mock T."/>
            <person name="Neilson J.A."/>
            <person name="Onodera N.T."/>
            <person name="Poole A.M."/>
            <person name="Pritham E.J."/>
            <person name="Richards T.A."/>
            <person name="Rocap G."/>
            <person name="Roy S.W."/>
            <person name="Sarai C."/>
            <person name="Schaack S."/>
            <person name="Shirato S."/>
            <person name="Slamovits C.H."/>
            <person name="Spencer D.F."/>
            <person name="Suzuki S."/>
            <person name="Worden A.Z."/>
            <person name="Zauner S."/>
            <person name="Barry K."/>
            <person name="Bell C."/>
            <person name="Bharti A.K."/>
            <person name="Crow J.A."/>
            <person name="Grimwood J."/>
            <person name="Kramer R."/>
            <person name="Lindquist E."/>
            <person name="Lucas S."/>
            <person name="Salamov A."/>
            <person name="McFadden G.I."/>
            <person name="Lane C.E."/>
            <person name="Keeling P.J."/>
            <person name="Gray M.W."/>
            <person name="Grigoriev I.V."/>
            <person name="Archibald J.M."/>
        </authorList>
    </citation>
    <scope>NUCLEOTIDE SEQUENCE</scope>
    <source>
        <strain evidence="15">CCMP2712</strain>
    </source>
</reference>
<evidence type="ECO:0000256" key="9">
    <source>
        <dbReference type="ARBA" id="ARBA00023136"/>
    </source>
</evidence>
<dbReference type="PANTHER" id="PTHR23516">
    <property type="entry name" value="SAM (S-ADENOSYL METHIONINE) TRANSPORTER"/>
    <property type="match status" value="1"/>
</dbReference>
<dbReference type="EnsemblProtists" id="EKX35984">
    <property type="protein sequence ID" value="EKX35984"/>
    <property type="gene ID" value="GUITHDRAFT_50886"/>
</dbReference>
<dbReference type="GO" id="GO:0006811">
    <property type="term" value="P:monoatomic ion transport"/>
    <property type="evidence" value="ECO:0007669"/>
    <property type="project" value="UniProtKB-KW"/>
</dbReference>
<dbReference type="OrthoDB" id="263957at2759"/>
<sequence length="381" mass="41797">FKAFQRQWLVVYLLTMLADWLQGTHMYTLYTEYNQPVGTLYAIGFTSSAVFGTFLGLYVDKYGRRLGCIAFCVLELVINVLEHFNDTTLLIVGRVLGGMSTSLLFSAFESWMVSEHRKRGFPEDDIAQTFAIAQVGNGIMAVLAGVLAQVSADNFGNIGPFQLAIFLTALVLVFVCFWPENYGGRERTGDGKDDDQHMFKDAWMCIVNDKRILLLGLIQSFFEGAMYTFVIMWVPTLAGMVPGGEKGKMDFAAFSQGQGWIFSSMMVCISLGGQTFEGMIKVMSVERGCVFIFALASLSMLSRPTLSLPPFSGPLMSPSDQVLTSFLLLEACVGASHTTSLPSGSCSDSSQASVMNIFRIPLNILVVTGARCGDLLPPWMV</sequence>
<proteinExistence type="predicted"/>